<dbReference type="PANTHER" id="PTHR30466">
    <property type="entry name" value="FLAVIN REDUCTASE"/>
    <property type="match status" value="1"/>
</dbReference>
<dbReference type="InterPro" id="IPR002563">
    <property type="entry name" value="Flavin_Rdtase-like_dom"/>
</dbReference>
<accession>A0A1G5LEU4</accession>
<organism evidence="3 4">
    <name type="scientific">Microvirga guangxiensis</name>
    <dbReference type="NCBI Taxonomy" id="549386"/>
    <lineage>
        <taxon>Bacteria</taxon>
        <taxon>Pseudomonadati</taxon>
        <taxon>Pseudomonadota</taxon>
        <taxon>Alphaproteobacteria</taxon>
        <taxon>Hyphomicrobiales</taxon>
        <taxon>Methylobacteriaceae</taxon>
        <taxon>Microvirga</taxon>
    </lineage>
</organism>
<dbReference type="InterPro" id="IPR012349">
    <property type="entry name" value="Split_barrel_FMN-bd"/>
</dbReference>
<feature type="domain" description="Flavin reductase like" evidence="2">
    <location>
        <begin position="27"/>
        <end position="174"/>
    </location>
</feature>
<dbReference type="STRING" id="549386.SAMN02927923_04246"/>
<sequence length="175" mass="18371">MLKTPAPPSSAETDAQRLDAVLFREGMSRVAAAVHVVTTDGPAGPAGFTATAVTPVTDDPASLLVCVNTGARSAQALLSNGVFCVNALAADDRALADVFAGRAKLQGAERFTSGEWDSLVTGAPVLRTSLVSFDCRLTDARVVATHHVLIGEIVNIRLGEIRPALVYQGRLYRDL</sequence>
<dbReference type="RefSeq" id="WP_091139170.1">
    <property type="nucleotide sequence ID" value="NZ_FMVJ01000017.1"/>
</dbReference>
<dbReference type="Gene3D" id="2.30.110.10">
    <property type="entry name" value="Electron Transport, Fmn-binding Protein, Chain A"/>
    <property type="match status" value="1"/>
</dbReference>
<dbReference type="AlphaFoldDB" id="A0A1G5LEU4"/>
<evidence type="ECO:0000256" key="1">
    <source>
        <dbReference type="ARBA" id="ARBA00023002"/>
    </source>
</evidence>
<keyword evidence="4" id="KW-1185">Reference proteome</keyword>
<name>A0A1G5LEU4_9HYPH</name>
<dbReference type="SUPFAM" id="SSF50475">
    <property type="entry name" value="FMN-binding split barrel"/>
    <property type="match status" value="1"/>
</dbReference>
<dbReference type="PANTHER" id="PTHR30466:SF1">
    <property type="entry name" value="FMN REDUCTASE (NADH) RUTF"/>
    <property type="match status" value="1"/>
</dbReference>
<dbReference type="EMBL" id="FMVJ01000017">
    <property type="protein sequence ID" value="SCZ11443.1"/>
    <property type="molecule type" value="Genomic_DNA"/>
</dbReference>
<dbReference type="OrthoDB" id="9789254at2"/>
<evidence type="ECO:0000313" key="3">
    <source>
        <dbReference type="EMBL" id="SCZ11443.1"/>
    </source>
</evidence>
<gene>
    <name evidence="3" type="ORF">SAMN02927923_04246</name>
</gene>
<dbReference type="Proteomes" id="UP000199569">
    <property type="component" value="Unassembled WGS sequence"/>
</dbReference>
<dbReference type="GO" id="GO:0006208">
    <property type="term" value="P:pyrimidine nucleobase catabolic process"/>
    <property type="evidence" value="ECO:0007669"/>
    <property type="project" value="TreeGrafter"/>
</dbReference>
<dbReference type="InterPro" id="IPR050268">
    <property type="entry name" value="NADH-dep_flavin_reductase"/>
</dbReference>
<proteinExistence type="predicted"/>
<dbReference type="GO" id="GO:0010181">
    <property type="term" value="F:FMN binding"/>
    <property type="evidence" value="ECO:0007669"/>
    <property type="project" value="InterPro"/>
</dbReference>
<evidence type="ECO:0000313" key="4">
    <source>
        <dbReference type="Proteomes" id="UP000199569"/>
    </source>
</evidence>
<evidence type="ECO:0000259" key="2">
    <source>
        <dbReference type="SMART" id="SM00903"/>
    </source>
</evidence>
<keyword evidence="1" id="KW-0560">Oxidoreductase</keyword>
<dbReference type="Pfam" id="PF01613">
    <property type="entry name" value="Flavin_Reduct"/>
    <property type="match status" value="1"/>
</dbReference>
<dbReference type="GO" id="GO:0042602">
    <property type="term" value="F:riboflavin reductase (NADPH) activity"/>
    <property type="evidence" value="ECO:0007669"/>
    <property type="project" value="TreeGrafter"/>
</dbReference>
<dbReference type="SMART" id="SM00903">
    <property type="entry name" value="Flavin_Reduct"/>
    <property type="match status" value="1"/>
</dbReference>
<protein>
    <submittedName>
        <fullName evidence="3">Flavin reductase</fullName>
    </submittedName>
</protein>
<reference evidence="3 4" key="1">
    <citation type="submission" date="2016-10" db="EMBL/GenBank/DDBJ databases">
        <authorList>
            <person name="de Groot N.N."/>
        </authorList>
    </citation>
    <scope>NUCLEOTIDE SEQUENCE [LARGE SCALE GENOMIC DNA]</scope>
    <source>
        <strain evidence="3 4">CGMCC 1.7666</strain>
    </source>
</reference>